<evidence type="ECO:0000256" key="1">
    <source>
        <dbReference type="ARBA" id="ARBA00009036"/>
    </source>
</evidence>
<feature type="coiled-coil region" evidence="4">
    <location>
        <begin position="555"/>
        <end position="799"/>
    </location>
</feature>
<evidence type="ECO:0000256" key="3">
    <source>
        <dbReference type="RuleBase" id="RU004515"/>
    </source>
</evidence>
<evidence type="ECO:0000256" key="5">
    <source>
        <dbReference type="SAM" id="MobiDB-lite"/>
    </source>
</evidence>
<dbReference type="PRINTS" id="PR00194">
    <property type="entry name" value="TROPOMYOSIN"/>
</dbReference>
<dbReference type="Allergome" id="7945">
    <property type="allergen name" value="Dro gr 7.0102"/>
</dbReference>
<feature type="compositionally biased region" description="Low complexity" evidence="5">
    <location>
        <begin position="917"/>
        <end position="953"/>
    </location>
</feature>
<dbReference type="AlphaFoldDB" id="B4JGD4"/>
<dbReference type="eggNOG" id="KOG1003">
    <property type="taxonomic scope" value="Eukaryota"/>
</dbReference>
<dbReference type="PhylomeDB" id="B4JGD4"/>
<dbReference type="EMBL" id="CH916369">
    <property type="protein sequence ID" value="EDV92603.1"/>
    <property type="molecule type" value="Genomic_DNA"/>
</dbReference>
<dbReference type="Pfam" id="PF00261">
    <property type="entry name" value="Tropomyosin"/>
    <property type="match status" value="1"/>
</dbReference>
<feature type="region of interest" description="Disordered" evidence="5">
    <location>
        <begin position="917"/>
        <end position="956"/>
    </location>
</feature>
<feature type="region of interest" description="Disordered" evidence="5">
    <location>
        <begin position="254"/>
        <end position="308"/>
    </location>
</feature>
<dbReference type="OrthoDB" id="128924at2759"/>
<feature type="region of interest" description="Disordered" evidence="5">
    <location>
        <begin position="124"/>
        <end position="194"/>
    </location>
</feature>
<keyword evidence="2 4" id="KW-0175">Coiled coil</keyword>
<evidence type="ECO:0000313" key="6">
    <source>
        <dbReference type="EMBL" id="EDV92603.1"/>
    </source>
</evidence>
<evidence type="ECO:0000256" key="2">
    <source>
        <dbReference type="ARBA" id="ARBA00023054"/>
    </source>
</evidence>
<feature type="compositionally biased region" description="Low complexity" evidence="5">
    <location>
        <begin position="349"/>
        <end position="362"/>
    </location>
</feature>
<dbReference type="SMR" id="B4JGD4"/>
<feature type="compositionally biased region" description="Low complexity" evidence="5">
    <location>
        <begin position="369"/>
        <end position="401"/>
    </location>
</feature>
<feature type="compositionally biased region" description="Low complexity" evidence="5">
    <location>
        <begin position="129"/>
        <end position="154"/>
    </location>
</feature>
<dbReference type="InParanoid" id="B4JGD4"/>
<dbReference type="InterPro" id="IPR000533">
    <property type="entry name" value="Tropomyosin"/>
</dbReference>
<gene>
    <name evidence="6" type="primary">Dgri\GH18857</name>
    <name evidence="6" type="ORF">Dgri_GH18857</name>
</gene>
<feature type="region of interest" description="Disordered" evidence="5">
    <location>
        <begin position="878"/>
        <end position="903"/>
    </location>
</feature>
<dbReference type="Gene3D" id="1.20.5.170">
    <property type="match status" value="2"/>
</dbReference>
<dbReference type="SUPFAM" id="SSF57997">
    <property type="entry name" value="Tropomyosin"/>
    <property type="match status" value="2"/>
</dbReference>
<name>B4JGD4_DROGR</name>
<sequence>MYEKTLTIGNAKVNNAYEWQKVSYTKNQAPAFKTRQKPNNNNNKKTATIPKTVENCAKNATKTQVDHSKLKPATKTAITKTTATPTLTAFKPATQTPLIKKYVGNAARRQTLAHQIKRAHRHLLTSGGNDKQPQKQQLNNKQTRQQPTKTTKATKQQRNKRSINANKQLHCRKSDTQKKKQQRSTSDSQKSGLSSRWCSIEEQLNVLDQLLHYDEQSEQYLAKLYDNYQQQQQLDTDSDSWSCGSDYDLNIMSHNNNNNSADDDALSSTSGAGSHSTKNSTSPLVPASLKRRGHQHHPRFAGTRRPNVPNVQEILAALYRGDSKGVLSNLRGEVHPETERDSEPGVNRSTLSLPLSESLTNSVGSNSPTPTDESSMMDDTTTTTATAIPAAAADATDAAPTIKKKKKRDKGDKEKSERKKKSTASSGKRERSKRSAAGGIMELSSDSLATDLSAGAIDEGIVVNTEDEDTQAHEWSKLRCTSEAAEIVAEREARRNKGRCADYPGLAFGRSIFSSDTMMKFNIIRNELHNIMNTQLKRNKQSTKMTTSIPQGTLLDVLKKKMRQTKEEMEKYKDECEEFHKRLQLEVVRREEAESEVAALNRRIQLLEEDLERSEERLGSATAKLSEASQAADESERARKILENRALADEERMDALENQLKEARFLAEEADKKYDEVARKLAMVEADLERAEERAEQGENKIVELEEELRVVGNNLKSLEVSEEKANQREEEYKNQIKTLNTRLKEATQKEETLDTQIKVLDHSLKEAEARAEFAERSVQKLQKEVDRLEDEMINEKEHYAIINDSLDFTFVELMGMPPFYNDRHPKPPTPEPTEAEIAAKEAQIRAEIADEAVQLAAEGEEPAADEEAGDFAAETVEVAPAEPVKEPTPPPPPFDYNIDLPPEGAEVPYVKNFEAGDAPPAADVPAEAAPAAEGASVAEGAPGAEGATAAEGVPDDLVLEKERYKDIGDDLDTAFVELILKE</sequence>
<protein>
    <submittedName>
        <fullName evidence="6">GH18857</fullName>
    </submittedName>
</protein>
<reference evidence="6 7" key="1">
    <citation type="journal article" date="2007" name="Nature">
        <title>Evolution of genes and genomes on the Drosophila phylogeny.</title>
        <authorList>
            <consortium name="Drosophila 12 Genomes Consortium"/>
            <person name="Clark A.G."/>
            <person name="Eisen M.B."/>
            <person name="Smith D.R."/>
            <person name="Bergman C.M."/>
            <person name="Oliver B."/>
            <person name="Markow T.A."/>
            <person name="Kaufman T.C."/>
            <person name="Kellis M."/>
            <person name="Gelbart W."/>
            <person name="Iyer V.N."/>
            <person name="Pollard D.A."/>
            <person name="Sackton T.B."/>
            <person name="Larracuente A.M."/>
            <person name="Singh N.D."/>
            <person name="Abad J.P."/>
            <person name="Abt D.N."/>
            <person name="Adryan B."/>
            <person name="Aguade M."/>
            <person name="Akashi H."/>
            <person name="Anderson W.W."/>
            <person name="Aquadro C.F."/>
            <person name="Ardell D.H."/>
            <person name="Arguello R."/>
            <person name="Artieri C.G."/>
            <person name="Barbash D.A."/>
            <person name="Barker D."/>
            <person name="Barsanti P."/>
            <person name="Batterham P."/>
            <person name="Batzoglou S."/>
            <person name="Begun D."/>
            <person name="Bhutkar A."/>
            <person name="Blanco E."/>
            <person name="Bosak S.A."/>
            <person name="Bradley R.K."/>
            <person name="Brand A.D."/>
            <person name="Brent M.R."/>
            <person name="Brooks A.N."/>
            <person name="Brown R.H."/>
            <person name="Butlin R.K."/>
            <person name="Caggese C."/>
            <person name="Calvi B.R."/>
            <person name="Bernardo de Carvalho A."/>
            <person name="Caspi A."/>
            <person name="Castrezana S."/>
            <person name="Celniker S.E."/>
            <person name="Chang J.L."/>
            <person name="Chapple C."/>
            <person name="Chatterji S."/>
            <person name="Chinwalla A."/>
            <person name="Civetta A."/>
            <person name="Clifton S.W."/>
            <person name="Comeron J.M."/>
            <person name="Costello J.C."/>
            <person name="Coyne J.A."/>
            <person name="Daub J."/>
            <person name="David R.G."/>
            <person name="Delcher A.L."/>
            <person name="Delehaunty K."/>
            <person name="Do C.B."/>
            <person name="Ebling H."/>
            <person name="Edwards K."/>
            <person name="Eickbush T."/>
            <person name="Evans J.D."/>
            <person name="Filipski A."/>
            <person name="Findeiss S."/>
            <person name="Freyhult E."/>
            <person name="Fulton L."/>
            <person name="Fulton R."/>
            <person name="Garcia A.C."/>
            <person name="Gardiner A."/>
            <person name="Garfield D.A."/>
            <person name="Garvin B.E."/>
            <person name="Gibson G."/>
            <person name="Gilbert D."/>
            <person name="Gnerre S."/>
            <person name="Godfrey J."/>
            <person name="Good R."/>
            <person name="Gotea V."/>
            <person name="Gravely B."/>
            <person name="Greenberg A.J."/>
            <person name="Griffiths-Jones S."/>
            <person name="Gross S."/>
            <person name="Guigo R."/>
            <person name="Gustafson E.A."/>
            <person name="Haerty W."/>
            <person name="Hahn M.W."/>
            <person name="Halligan D.L."/>
            <person name="Halpern A.L."/>
            <person name="Halter G.M."/>
            <person name="Han M.V."/>
            <person name="Heger A."/>
            <person name="Hillier L."/>
            <person name="Hinrichs A.S."/>
            <person name="Holmes I."/>
            <person name="Hoskins R.A."/>
            <person name="Hubisz M.J."/>
            <person name="Hultmark D."/>
            <person name="Huntley M.A."/>
            <person name="Jaffe D.B."/>
            <person name="Jagadeeshan S."/>
            <person name="Jeck W.R."/>
            <person name="Johnson J."/>
            <person name="Jones C.D."/>
            <person name="Jordan W.C."/>
            <person name="Karpen G.H."/>
            <person name="Kataoka E."/>
            <person name="Keightley P.D."/>
            <person name="Kheradpour P."/>
            <person name="Kirkness E.F."/>
            <person name="Koerich L.B."/>
            <person name="Kristiansen K."/>
            <person name="Kudrna D."/>
            <person name="Kulathinal R.J."/>
            <person name="Kumar S."/>
            <person name="Kwok R."/>
            <person name="Lander E."/>
            <person name="Langley C.H."/>
            <person name="Lapoint R."/>
            <person name="Lazzaro B.P."/>
            <person name="Lee S.J."/>
            <person name="Levesque L."/>
            <person name="Li R."/>
            <person name="Lin C.F."/>
            <person name="Lin M.F."/>
            <person name="Lindblad-Toh K."/>
            <person name="Llopart A."/>
            <person name="Long M."/>
            <person name="Low L."/>
            <person name="Lozovsky E."/>
            <person name="Lu J."/>
            <person name="Luo M."/>
            <person name="Machado C.A."/>
            <person name="Makalowski W."/>
            <person name="Marzo M."/>
            <person name="Matsuda M."/>
            <person name="Matzkin L."/>
            <person name="McAllister B."/>
            <person name="McBride C.S."/>
            <person name="McKernan B."/>
            <person name="McKernan K."/>
            <person name="Mendez-Lago M."/>
            <person name="Minx P."/>
            <person name="Mollenhauer M.U."/>
            <person name="Montooth K."/>
            <person name="Mount S.M."/>
            <person name="Mu X."/>
            <person name="Myers E."/>
            <person name="Negre B."/>
            <person name="Newfeld S."/>
            <person name="Nielsen R."/>
            <person name="Noor M.A."/>
            <person name="O'Grady P."/>
            <person name="Pachter L."/>
            <person name="Papaceit M."/>
            <person name="Parisi M.J."/>
            <person name="Parisi M."/>
            <person name="Parts L."/>
            <person name="Pedersen J.S."/>
            <person name="Pesole G."/>
            <person name="Phillippy A.M."/>
            <person name="Ponting C.P."/>
            <person name="Pop M."/>
            <person name="Porcelli D."/>
            <person name="Powell J.R."/>
            <person name="Prohaska S."/>
            <person name="Pruitt K."/>
            <person name="Puig M."/>
            <person name="Quesneville H."/>
            <person name="Ram K.R."/>
            <person name="Rand D."/>
            <person name="Rasmussen M.D."/>
            <person name="Reed L.K."/>
            <person name="Reenan R."/>
            <person name="Reily A."/>
            <person name="Remington K.A."/>
            <person name="Rieger T.T."/>
            <person name="Ritchie M.G."/>
            <person name="Robin C."/>
            <person name="Rogers Y.H."/>
            <person name="Rohde C."/>
            <person name="Rozas J."/>
            <person name="Rubenfield M.J."/>
            <person name="Ruiz A."/>
            <person name="Russo S."/>
            <person name="Salzberg S.L."/>
            <person name="Sanchez-Gracia A."/>
            <person name="Saranga D.J."/>
            <person name="Sato H."/>
            <person name="Schaeffer S.W."/>
            <person name="Schatz M.C."/>
            <person name="Schlenke T."/>
            <person name="Schwartz R."/>
            <person name="Segarra C."/>
            <person name="Singh R.S."/>
            <person name="Sirot L."/>
            <person name="Sirota M."/>
            <person name="Sisneros N.B."/>
            <person name="Smith C.D."/>
            <person name="Smith T.F."/>
            <person name="Spieth J."/>
            <person name="Stage D.E."/>
            <person name="Stark A."/>
            <person name="Stephan W."/>
            <person name="Strausberg R.L."/>
            <person name="Strempel S."/>
            <person name="Sturgill D."/>
            <person name="Sutton G."/>
            <person name="Sutton G.G."/>
            <person name="Tao W."/>
            <person name="Teichmann S."/>
            <person name="Tobari Y.N."/>
            <person name="Tomimura Y."/>
            <person name="Tsolas J.M."/>
            <person name="Valente V.L."/>
            <person name="Venter E."/>
            <person name="Venter J.C."/>
            <person name="Vicario S."/>
            <person name="Vieira F.G."/>
            <person name="Vilella A.J."/>
            <person name="Villasante A."/>
            <person name="Walenz B."/>
            <person name="Wang J."/>
            <person name="Wasserman M."/>
            <person name="Watts T."/>
            <person name="Wilson D."/>
            <person name="Wilson R.K."/>
            <person name="Wing R.A."/>
            <person name="Wolfner M.F."/>
            <person name="Wong A."/>
            <person name="Wong G.K."/>
            <person name="Wu C.I."/>
            <person name="Wu G."/>
            <person name="Yamamoto D."/>
            <person name="Yang H.P."/>
            <person name="Yang S.P."/>
            <person name="Yorke J.A."/>
            <person name="Yoshida K."/>
            <person name="Zdobnov E."/>
            <person name="Zhang P."/>
            <person name="Zhang Y."/>
            <person name="Zimin A.V."/>
            <person name="Baldwin J."/>
            <person name="Abdouelleil A."/>
            <person name="Abdulkadir J."/>
            <person name="Abebe A."/>
            <person name="Abera B."/>
            <person name="Abreu J."/>
            <person name="Acer S.C."/>
            <person name="Aftuck L."/>
            <person name="Alexander A."/>
            <person name="An P."/>
            <person name="Anderson E."/>
            <person name="Anderson S."/>
            <person name="Arachi H."/>
            <person name="Azer M."/>
            <person name="Bachantsang P."/>
            <person name="Barry A."/>
            <person name="Bayul T."/>
            <person name="Berlin A."/>
            <person name="Bessette D."/>
            <person name="Bloom T."/>
            <person name="Blye J."/>
            <person name="Boguslavskiy L."/>
            <person name="Bonnet C."/>
            <person name="Boukhgalter B."/>
            <person name="Bourzgui I."/>
            <person name="Brown A."/>
            <person name="Cahill P."/>
            <person name="Channer S."/>
            <person name="Cheshatsang Y."/>
            <person name="Chuda L."/>
            <person name="Citroen M."/>
            <person name="Collymore A."/>
            <person name="Cooke P."/>
            <person name="Costello M."/>
            <person name="D'Aco K."/>
            <person name="Daza R."/>
            <person name="De Haan G."/>
            <person name="DeGray S."/>
            <person name="DeMaso C."/>
            <person name="Dhargay N."/>
            <person name="Dooley K."/>
            <person name="Dooley E."/>
            <person name="Doricent M."/>
            <person name="Dorje P."/>
            <person name="Dorjee K."/>
            <person name="Dupes A."/>
            <person name="Elong R."/>
            <person name="Falk J."/>
            <person name="Farina A."/>
            <person name="Faro S."/>
            <person name="Ferguson D."/>
            <person name="Fisher S."/>
            <person name="Foley C.D."/>
            <person name="Franke A."/>
            <person name="Friedrich D."/>
            <person name="Gadbois L."/>
            <person name="Gearin G."/>
            <person name="Gearin C.R."/>
            <person name="Giannoukos G."/>
            <person name="Goode T."/>
            <person name="Graham J."/>
            <person name="Grandbois E."/>
            <person name="Grewal S."/>
            <person name="Gyaltsen K."/>
            <person name="Hafez N."/>
            <person name="Hagos B."/>
            <person name="Hall J."/>
            <person name="Henson C."/>
            <person name="Hollinger A."/>
            <person name="Honan T."/>
            <person name="Huard M.D."/>
            <person name="Hughes L."/>
            <person name="Hurhula B."/>
            <person name="Husby M.E."/>
            <person name="Kamat A."/>
            <person name="Kanga B."/>
            <person name="Kashin S."/>
            <person name="Khazanovich D."/>
            <person name="Kisner P."/>
            <person name="Lance K."/>
            <person name="Lara M."/>
            <person name="Lee W."/>
            <person name="Lennon N."/>
            <person name="Letendre F."/>
            <person name="LeVine R."/>
            <person name="Lipovsky A."/>
            <person name="Liu X."/>
            <person name="Liu J."/>
            <person name="Liu S."/>
            <person name="Lokyitsang T."/>
            <person name="Lokyitsang Y."/>
            <person name="Lubonja R."/>
            <person name="Lui A."/>
            <person name="MacDonald P."/>
            <person name="Magnisalis V."/>
            <person name="Maru K."/>
            <person name="Matthews C."/>
            <person name="McCusker W."/>
            <person name="McDonough S."/>
            <person name="Mehta T."/>
            <person name="Meldrim J."/>
            <person name="Meneus L."/>
            <person name="Mihai O."/>
            <person name="Mihalev A."/>
            <person name="Mihova T."/>
            <person name="Mittelman R."/>
            <person name="Mlenga V."/>
            <person name="Montmayeur A."/>
            <person name="Mulrain L."/>
            <person name="Navidi A."/>
            <person name="Naylor J."/>
            <person name="Negash T."/>
            <person name="Nguyen T."/>
            <person name="Nguyen N."/>
            <person name="Nicol R."/>
            <person name="Norbu C."/>
            <person name="Norbu N."/>
            <person name="Novod N."/>
            <person name="O'Neill B."/>
            <person name="Osman S."/>
            <person name="Markiewicz E."/>
            <person name="Oyono O.L."/>
            <person name="Patti C."/>
            <person name="Phunkhang P."/>
            <person name="Pierre F."/>
            <person name="Priest M."/>
            <person name="Raghuraman S."/>
            <person name="Rege F."/>
            <person name="Reyes R."/>
            <person name="Rise C."/>
            <person name="Rogov P."/>
            <person name="Ross K."/>
            <person name="Ryan E."/>
            <person name="Settipalli S."/>
            <person name="Shea T."/>
            <person name="Sherpa N."/>
            <person name="Shi L."/>
            <person name="Shih D."/>
            <person name="Sparrow T."/>
            <person name="Spaulding J."/>
            <person name="Stalker J."/>
            <person name="Stange-Thomann N."/>
            <person name="Stavropoulos S."/>
            <person name="Stone C."/>
            <person name="Strader C."/>
            <person name="Tesfaye S."/>
            <person name="Thomson T."/>
            <person name="Thoulutsang Y."/>
            <person name="Thoulutsang D."/>
            <person name="Topham K."/>
            <person name="Topping I."/>
            <person name="Tsamla T."/>
            <person name="Vassiliev H."/>
            <person name="Vo A."/>
            <person name="Wangchuk T."/>
            <person name="Wangdi T."/>
            <person name="Weiand M."/>
            <person name="Wilkinson J."/>
            <person name="Wilson A."/>
            <person name="Yadav S."/>
            <person name="Young G."/>
            <person name="Yu Q."/>
            <person name="Zembek L."/>
            <person name="Zhong D."/>
            <person name="Zimmer A."/>
            <person name="Zwirko Z."/>
            <person name="Jaffe D.B."/>
            <person name="Alvarez P."/>
            <person name="Brockman W."/>
            <person name="Butler J."/>
            <person name="Chin C."/>
            <person name="Gnerre S."/>
            <person name="Grabherr M."/>
            <person name="Kleber M."/>
            <person name="Mauceli E."/>
            <person name="MacCallum I."/>
        </authorList>
    </citation>
    <scope>NUCLEOTIDE SEQUENCE [LARGE SCALE GENOMIC DNA]</scope>
    <source>
        <strain evidence="7">Tucson 15287-2541.00</strain>
    </source>
</reference>
<feature type="region of interest" description="Disordered" evidence="5">
    <location>
        <begin position="334"/>
        <end position="441"/>
    </location>
</feature>
<keyword evidence="7" id="KW-1185">Reference proteome</keyword>
<accession>B4JGD4</accession>
<dbReference type="FunFam" id="1.20.5.170:FF:000001">
    <property type="entry name" value="Tropomyosin alpha-1 chain isoform 1"/>
    <property type="match status" value="1"/>
</dbReference>
<evidence type="ECO:0000313" key="7">
    <source>
        <dbReference type="Proteomes" id="UP000001070"/>
    </source>
</evidence>
<dbReference type="HOGENOM" id="CLU_011886_0_0_1"/>
<feature type="compositionally biased region" description="Polar residues" evidence="5">
    <location>
        <begin position="183"/>
        <end position="194"/>
    </location>
</feature>
<organism evidence="7">
    <name type="scientific">Drosophila grimshawi</name>
    <name type="common">Hawaiian fruit fly</name>
    <name type="synonym">Idiomyia grimshawi</name>
    <dbReference type="NCBI Taxonomy" id="7222"/>
    <lineage>
        <taxon>Eukaryota</taxon>
        <taxon>Metazoa</taxon>
        <taxon>Ecdysozoa</taxon>
        <taxon>Arthropoda</taxon>
        <taxon>Hexapoda</taxon>
        <taxon>Insecta</taxon>
        <taxon>Pterygota</taxon>
        <taxon>Neoptera</taxon>
        <taxon>Endopterygota</taxon>
        <taxon>Diptera</taxon>
        <taxon>Brachycera</taxon>
        <taxon>Muscomorpha</taxon>
        <taxon>Ephydroidea</taxon>
        <taxon>Drosophilidae</taxon>
        <taxon>Drosophila</taxon>
        <taxon>Hawaiian Drosophila</taxon>
    </lineage>
</organism>
<dbReference type="Allergome" id="7943">
    <property type="allergen name" value="Dro gr 7"/>
</dbReference>
<feature type="compositionally biased region" description="Basic residues" evidence="5">
    <location>
        <begin position="289"/>
        <end position="299"/>
    </location>
</feature>
<dbReference type="PANTHER" id="PTHR19269">
    <property type="entry name" value="TROPOMYOSIN"/>
    <property type="match status" value="1"/>
</dbReference>
<feature type="compositionally biased region" description="Low complexity" evidence="5">
    <location>
        <begin position="255"/>
        <end position="274"/>
    </location>
</feature>
<proteinExistence type="inferred from homology"/>
<dbReference type="PROSITE" id="PS00326">
    <property type="entry name" value="TROPOMYOSIN"/>
    <property type="match status" value="1"/>
</dbReference>
<dbReference type="Proteomes" id="UP000001070">
    <property type="component" value="Unassembled WGS sequence"/>
</dbReference>
<evidence type="ECO:0000256" key="4">
    <source>
        <dbReference type="SAM" id="Coils"/>
    </source>
</evidence>
<dbReference type="STRING" id="7222.B4JGD4"/>
<feature type="compositionally biased region" description="Basic and acidic residues" evidence="5">
    <location>
        <begin position="334"/>
        <end position="343"/>
    </location>
</feature>
<comment type="similarity">
    <text evidence="1 3">Belongs to the tropomyosin family.</text>
</comment>